<evidence type="ECO:0000313" key="2">
    <source>
        <dbReference type="Proteomes" id="UP000250153"/>
    </source>
</evidence>
<dbReference type="AlphaFoldDB" id="A0AAD0L2G8"/>
<dbReference type="Proteomes" id="UP000250153">
    <property type="component" value="Chromosome"/>
</dbReference>
<proteinExistence type="predicted"/>
<protein>
    <submittedName>
        <fullName evidence="1">Uncharacterized protein</fullName>
    </submittedName>
</protein>
<dbReference type="KEGG" id="lmur:CPS94_07395"/>
<sequence>MLEKFRLLKTKKVIAILNGDEVLGKIEDKQELGTYVIELRLPYLSGRNICDVATKFGKYIDYDGRSRWEYMYELIEHGIRFKNIATIVAYFFSETNFIEYGKEYSKLNNRERTEYYNIVINEAILKINKLLSFSGEELVLGENIAYIKSVGNEVDLSMDSIDEMGQNYIT</sequence>
<name>A0AAD0L2G8_9LACO</name>
<reference evidence="1 2" key="1">
    <citation type="submission" date="2017-09" db="EMBL/GenBank/DDBJ databases">
        <title>Predominant Lactobacillus spp. isolated from feces of mice subjected to short-term calorie restriction.</title>
        <authorList>
            <person name="Zhang C."/>
            <person name="Zhao L."/>
            <person name="Pan F."/>
        </authorList>
    </citation>
    <scope>NUCLEOTIDE SEQUENCE [LARGE SCALE GENOMIC DNA]</scope>
    <source>
        <strain evidence="1 2">CR147</strain>
    </source>
</reference>
<dbReference type="RefSeq" id="WP_112286453.1">
    <property type="nucleotide sequence ID" value="NZ_CP023565.1"/>
</dbReference>
<dbReference type="GeneID" id="48466964"/>
<dbReference type="EMBL" id="CP023565">
    <property type="protein sequence ID" value="AWZ38747.1"/>
    <property type="molecule type" value="Genomic_DNA"/>
</dbReference>
<accession>A0AAD0L2G8</accession>
<evidence type="ECO:0000313" key="1">
    <source>
        <dbReference type="EMBL" id="AWZ38747.1"/>
    </source>
</evidence>
<gene>
    <name evidence="1" type="ORF">CPS94_07395</name>
</gene>
<organism evidence="1 2">
    <name type="scientific">Ligilactobacillus murinus</name>
    <dbReference type="NCBI Taxonomy" id="1622"/>
    <lineage>
        <taxon>Bacteria</taxon>
        <taxon>Bacillati</taxon>
        <taxon>Bacillota</taxon>
        <taxon>Bacilli</taxon>
        <taxon>Lactobacillales</taxon>
        <taxon>Lactobacillaceae</taxon>
        <taxon>Ligilactobacillus</taxon>
    </lineage>
</organism>